<dbReference type="KEGG" id="vg:16797241"/>
<organism evidence="1 2">
    <name type="scientific">Cellulophaga phage phi18:3</name>
    <dbReference type="NCBI Taxonomy" id="1327983"/>
    <lineage>
        <taxon>Viruses</taxon>
        <taxon>Duplodnaviria</taxon>
        <taxon>Heunggongvirae</taxon>
        <taxon>Uroviricota</taxon>
        <taxon>Caudoviricetes</taxon>
        <taxon>Pachyviridae</taxon>
        <taxon>Baltivirus</taxon>
        <taxon>Baltivirus phi18tres</taxon>
    </lineage>
</organism>
<protein>
    <submittedName>
        <fullName evidence="1">Uncharacterized protein</fullName>
    </submittedName>
</protein>
<dbReference type="EMBL" id="KC821620">
    <property type="protein sequence ID" value="AGO48571.1"/>
    <property type="molecule type" value="Genomic_DNA"/>
</dbReference>
<evidence type="ECO:0000313" key="1">
    <source>
        <dbReference type="EMBL" id="AGO48571.1"/>
    </source>
</evidence>
<dbReference type="Proteomes" id="UP000014728">
    <property type="component" value="Segment"/>
</dbReference>
<reference evidence="1 2" key="1">
    <citation type="journal article" date="2013" name="Proc. Natl. Acad. Sci. U.S.A.">
        <title>Twelve previously unknown phage genera are ubiquitous in global oceans.</title>
        <authorList>
            <person name="Holmfeldt K."/>
            <person name="Solonenko N."/>
            <person name="Shah M."/>
            <person name="Corrier K."/>
            <person name="Riemann L."/>
            <person name="Verberkmoes N.C."/>
            <person name="Sullivan M.B."/>
        </authorList>
    </citation>
    <scope>NUCLEOTIDE SEQUENCE [LARGE SCALE GENOMIC DNA]</scope>
    <source>
        <strain evidence="1">Phi18:3</strain>
    </source>
</reference>
<name>R9ZZQ6_9CAUD</name>
<keyword evidence="2" id="KW-1185">Reference proteome</keyword>
<reference evidence="2" key="2">
    <citation type="submission" date="2013-03" db="EMBL/GenBank/DDBJ databases">
        <title>The Cellulophaga phages: a novel, diverse, and globally ubiquitous model system.</title>
        <authorList>
            <person name="Holmfeldt K."/>
            <person name="Solonenko N."/>
            <person name="Shah M."/>
            <person name="Corrier K."/>
            <person name="Riemann L."/>
            <person name="VerBerkmoes N.C."/>
            <person name="Sullivan M.B."/>
        </authorList>
    </citation>
    <scope>NUCLEOTIDE SEQUENCE [LARGE SCALE GENOMIC DNA]</scope>
</reference>
<dbReference type="RefSeq" id="YP_008241252.1">
    <property type="nucleotide sequence ID" value="NC_021794.1"/>
</dbReference>
<proteinExistence type="predicted"/>
<dbReference type="GeneID" id="16797241"/>
<gene>
    <name evidence="1" type="ORF">Phi18:3_gp059</name>
</gene>
<accession>R9ZZQ6</accession>
<evidence type="ECO:0000313" key="2">
    <source>
        <dbReference type="Proteomes" id="UP000014728"/>
    </source>
</evidence>
<sequence length="70" mass="8262">MLKGKSMYVVEIVNSNKPCWIAEWDGDPPRTIVFDNAQIFVDEDEASKRIEECKKFHPFKKIVYKITKKQ</sequence>